<reference evidence="4" key="1">
    <citation type="submission" date="2016-10" db="EMBL/GenBank/DDBJ databases">
        <authorList>
            <person name="Varghese N."/>
            <person name="Submissions S."/>
        </authorList>
    </citation>
    <scope>NUCLEOTIDE SEQUENCE [LARGE SCALE GENOMIC DNA]</scope>
    <source>
        <strain evidence="4">S9</strain>
    </source>
</reference>
<dbReference type="PROSITE" id="PS51257">
    <property type="entry name" value="PROKAR_LIPOPROTEIN"/>
    <property type="match status" value="1"/>
</dbReference>
<organism evidence="3 4">
    <name type="scientific">Salipaludibacillus aurantiacus</name>
    <dbReference type="NCBI Taxonomy" id="1601833"/>
    <lineage>
        <taxon>Bacteria</taxon>
        <taxon>Bacillati</taxon>
        <taxon>Bacillota</taxon>
        <taxon>Bacilli</taxon>
        <taxon>Bacillales</taxon>
        <taxon>Bacillaceae</taxon>
    </lineage>
</organism>
<keyword evidence="2" id="KW-0732">Signal</keyword>
<gene>
    <name evidence="3" type="ORF">SAMN05518684_10953</name>
</gene>
<dbReference type="AlphaFoldDB" id="A0A1H9V0U3"/>
<feature type="chain" id="PRO_5011452160" description="ArsR family transcriptional regulator" evidence="2">
    <location>
        <begin position="22"/>
        <end position="456"/>
    </location>
</feature>
<feature type="compositionally biased region" description="Low complexity" evidence="1">
    <location>
        <begin position="29"/>
        <end position="39"/>
    </location>
</feature>
<protein>
    <recommendedName>
        <fullName evidence="5">ArsR family transcriptional regulator</fullName>
    </recommendedName>
</protein>
<feature type="compositionally biased region" description="Basic and acidic residues" evidence="1">
    <location>
        <begin position="77"/>
        <end position="90"/>
    </location>
</feature>
<feature type="compositionally biased region" description="Basic and acidic residues" evidence="1">
    <location>
        <begin position="47"/>
        <end position="67"/>
    </location>
</feature>
<feature type="signal peptide" evidence="2">
    <location>
        <begin position="1"/>
        <end position="21"/>
    </location>
</feature>
<name>A0A1H9V0U3_9BACI</name>
<proteinExistence type="predicted"/>
<keyword evidence="4" id="KW-1185">Reference proteome</keyword>
<evidence type="ECO:0000256" key="1">
    <source>
        <dbReference type="SAM" id="MobiDB-lite"/>
    </source>
</evidence>
<evidence type="ECO:0000313" key="4">
    <source>
        <dbReference type="Proteomes" id="UP000198571"/>
    </source>
</evidence>
<feature type="region of interest" description="Disordered" evidence="1">
    <location>
        <begin position="27"/>
        <end position="99"/>
    </location>
</feature>
<evidence type="ECO:0008006" key="5">
    <source>
        <dbReference type="Google" id="ProtNLM"/>
    </source>
</evidence>
<accession>A0A1H9V0U3</accession>
<dbReference type="Proteomes" id="UP000198571">
    <property type="component" value="Unassembled WGS sequence"/>
</dbReference>
<evidence type="ECO:0000313" key="3">
    <source>
        <dbReference type="EMBL" id="SES15181.1"/>
    </source>
</evidence>
<sequence length="456" mass="50564">MKKKYSFITILSAAFLITACAEGEDNNTAGNEMDNNNNHNMEENNAEDNHNMNEDNEEGHDNNHMDDQNEEGSNDEMNDHGHSEEQHEEFASAPENMNENASDNLMHFQTKNVTRLEADSPVDMSIYTSQLVWPATHEENQPGTVILAPVDDWQKSLVSTTLIHHPNDGPVLFMEDGDISEEVLTELERLNPKGNDNGTEVMVIGEVQDDALSQLDEYSIEEFDADNAAAFAAEIDEYFSELVDEVPEAVLIASSEEDAKLYSLIASNWIAHMNESLLYVDDNGVPEETAGALEKRDGEAKMFLLGSEEVIGEDTIDALQEYGEAERIDGDSPEEMSIEFAKYRDEETTVGWGQEEPGHGLSFISTETPEMAITGSALGHLGKHAPLVWLEDGEISDGLYDYLADIRPTFEDDPMDGPYNHTYLLADTDTVTFEIQGILDEKLEIAGEHGEGHGGH</sequence>
<evidence type="ECO:0000256" key="2">
    <source>
        <dbReference type="SAM" id="SignalP"/>
    </source>
</evidence>
<dbReference type="RefSeq" id="WP_245733093.1">
    <property type="nucleotide sequence ID" value="NZ_FOGT01000009.1"/>
</dbReference>
<dbReference type="STRING" id="1601833.SAMN05518684_10953"/>
<dbReference type="EMBL" id="FOGT01000009">
    <property type="protein sequence ID" value="SES15181.1"/>
    <property type="molecule type" value="Genomic_DNA"/>
</dbReference>